<evidence type="ECO:0000256" key="22">
    <source>
        <dbReference type="ARBA" id="ARBA00048940"/>
    </source>
</evidence>
<dbReference type="GO" id="GO:0015031">
    <property type="term" value="P:protein transport"/>
    <property type="evidence" value="ECO:0007669"/>
    <property type="project" value="UniProtKB-KW"/>
</dbReference>
<dbReference type="FunFam" id="1.25.40.990:FF:000003">
    <property type="entry name" value="germinal-center associated nuclear protein isoform X2"/>
    <property type="match status" value="1"/>
</dbReference>
<dbReference type="Pfam" id="PF03399">
    <property type="entry name" value="SAC3_GANP"/>
    <property type="match status" value="1"/>
</dbReference>
<accession>A0A667ZYV2</accession>
<reference evidence="28" key="3">
    <citation type="submission" date="2025-09" db="UniProtKB">
        <authorList>
            <consortium name="Ensembl"/>
        </authorList>
    </citation>
    <scope>IDENTIFICATION</scope>
</reference>
<dbReference type="PANTHER" id="PTHR12436">
    <property type="entry name" value="80 KDA MCM3-ASSOCIATED PROTEIN"/>
    <property type="match status" value="1"/>
</dbReference>
<feature type="region of interest" description="Disordered" evidence="26">
    <location>
        <begin position="1165"/>
        <end position="1194"/>
    </location>
</feature>
<organism evidence="28 29">
    <name type="scientific">Myripristis murdjan</name>
    <name type="common">pinecone soldierfish</name>
    <dbReference type="NCBI Taxonomy" id="586833"/>
    <lineage>
        <taxon>Eukaryota</taxon>
        <taxon>Metazoa</taxon>
        <taxon>Chordata</taxon>
        <taxon>Craniata</taxon>
        <taxon>Vertebrata</taxon>
        <taxon>Euteleostomi</taxon>
        <taxon>Actinopterygii</taxon>
        <taxon>Neopterygii</taxon>
        <taxon>Teleostei</taxon>
        <taxon>Neoteleostei</taxon>
        <taxon>Acanthomorphata</taxon>
        <taxon>Holocentriformes</taxon>
        <taxon>Holocentridae</taxon>
        <taxon>Myripristis</taxon>
    </lineage>
</organism>
<evidence type="ECO:0000256" key="16">
    <source>
        <dbReference type="ARBA" id="ARBA00023010"/>
    </source>
</evidence>
<evidence type="ECO:0000256" key="17">
    <source>
        <dbReference type="ARBA" id="ARBA00023054"/>
    </source>
</evidence>
<feature type="domain" description="PCI" evidence="27">
    <location>
        <begin position="901"/>
        <end position="1103"/>
    </location>
</feature>
<feature type="compositionally biased region" description="Low complexity" evidence="26">
    <location>
        <begin position="161"/>
        <end position="176"/>
    </location>
</feature>
<keyword evidence="12" id="KW-0509">mRNA transport</keyword>
<feature type="region of interest" description="Disordered" evidence="26">
    <location>
        <begin position="1952"/>
        <end position="1976"/>
    </location>
</feature>
<dbReference type="GO" id="GO:0002376">
    <property type="term" value="P:immune system process"/>
    <property type="evidence" value="ECO:0007669"/>
    <property type="project" value="UniProtKB-KW"/>
</dbReference>
<evidence type="ECO:0000256" key="10">
    <source>
        <dbReference type="ARBA" id="ARBA00022553"/>
    </source>
</evidence>
<feature type="compositionally biased region" description="Basic and acidic residues" evidence="26">
    <location>
        <begin position="423"/>
        <end position="436"/>
    </location>
</feature>
<dbReference type="Pfam" id="PF16766">
    <property type="entry name" value="CID_GANP"/>
    <property type="match status" value="1"/>
</dbReference>
<dbReference type="Pfam" id="PF16769">
    <property type="entry name" value="MCM3AP_GANP"/>
    <property type="match status" value="1"/>
</dbReference>
<evidence type="ECO:0000256" key="15">
    <source>
        <dbReference type="ARBA" id="ARBA00022990"/>
    </source>
</evidence>
<keyword evidence="13" id="KW-0391">Immunity</keyword>
<keyword evidence="10" id="KW-0597">Phosphoprotein</keyword>
<dbReference type="Pfam" id="PF00076">
    <property type="entry name" value="RRM_1"/>
    <property type="match status" value="1"/>
</dbReference>
<dbReference type="GO" id="GO:0003723">
    <property type="term" value="F:RNA binding"/>
    <property type="evidence" value="ECO:0007669"/>
    <property type="project" value="InterPro"/>
</dbReference>
<dbReference type="GeneID" id="115380407"/>
<keyword evidence="17 25" id="KW-0175">Coiled coil</keyword>
<comment type="subcellular location">
    <subcellularLocation>
        <location evidence="1">Chromosome</location>
    </subcellularLocation>
    <subcellularLocation>
        <location evidence="2">Cytoplasm</location>
    </subcellularLocation>
    <subcellularLocation>
        <location evidence="3">Nucleus</location>
        <location evidence="3">Nuclear pore complex</location>
    </subcellularLocation>
    <subcellularLocation>
        <location evidence="4">Nucleus</location>
        <location evidence="4">Nucleoplasm</location>
    </subcellularLocation>
</comment>
<dbReference type="GO" id="GO:0005694">
    <property type="term" value="C:chromosome"/>
    <property type="evidence" value="ECO:0007669"/>
    <property type="project" value="UniProtKB-SubCell"/>
</dbReference>
<evidence type="ECO:0000256" key="25">
    <source>
        <dbReference type="SAM" id="Coils"/>
    </source>
</evidence>
<dbReference type="InterPro" id="IPR005062">
    <property type="entry name" value="SAC3/GANP/THP3_conserved"/>
</dbReference>
<dbReference type="GeneTree" id="ENSGT00940000156322"/>
<dbReference type="GO" id="GO:0006406">
    <property type="term" value="P:mRNA export from nucleus"/>
    <property type="evidence" value="ECO:0007669"/>
    <property type="project" value="TreeGrafter"/>
</dbReference>
<evidence type="ECO:0000256" key="20">
    <source>
        <dbReference type="ARBA" id="ARBA00023315"/>
    </source>
</evidence>
<feature type="compositionally biased region" description="Basic and acidic residues" evidence="26">
    <location>
        <begin position="483"/>
        <end position="500"/>
    </location>
</feature>
<keyword evidence="19" id="KW-0539">Nucleus</keyword>
<feature type="compositionally biased region" description="Low complexity" evidence="26">
    <location>
        <begin position="331"/>
        <end position="347"/>
    </location>
</feature>
<feature type="region of interest" description="Disordered" evidence="26">
    <location>
        <begin position="624"/>
        <end position="714"/>
    </location>
</feature>
<gene>
    <name evidence="28" type="primary">mcm3ap</name>
</gene>
<dbReference type="PANTHER" id="PTHR12436:SF3">
    <property type="entry name" value="GERMINAL-CENTER ASSOCIATED NUCLEAR PROTEIN"/>
    <property type="match status" value="1"/>
</dbReference>
<feature type="compositionally biased region" description="Basic and acidic residues" evidence="26">
    <location>
        <begin position="1955"/>
        <end position="1965"/>
    </location>
</feature>
<feature type="compositionally biased region" description="Low complexity" evidence="26">
    <location>
        <begin position="28"/>
        <end position="41"/>
    </location>
</feature>
<evidence type="ECO:0000313" key="28">
    <source>
        <dbReference type="Ensembl" id="ENSMMDP00005047780.1"/>
    </source>
</evidence>
<keyword evidence="6" id="KW-0813">Transport</keyword>
<dbReference type="GO" id="GO:0005737">
    <property type="term" value="C:cytoplasm"/>
    <property type="evidence" value="ECO:0007669"/>
    <property type="project" value="UniProtKB-SubCell"/>
</dbReference>
<comment type="similarity">
    <text evidence="21">Belongs to the SAC3 family.</text>
</comment>
<dbReference type="SUPFAM" id="SSF54928">
    <property type="entry name" value="RNA-binding domain, RBD"/>
    <property type="match status" value="1"/>
</dbReference>
<evidence type="ECO:0000256" key="21">
    <source>
        <dbReference type="ARBA" id="ARBA00038443"/>
    </source>
</evidence>
<keyword evidence="14" id="KW-0653">Protein transport</keyword>
<dbReference type="InterPro" id="IPR000504">
    <property type="entry name" value="RRM_dom"/>
</dbReference>
<dbReference type="GO" id="GO:0005643">
    <property type="term" value="C:nuclear pore"/>
    <property type="evidence" value="ECO:0007669"/>
    <property type="project" value="UniProtKB-SubCell"/>
</dbReference>
<comment type="function">
    <text evidence="23">As a component of the TREX-2 complex, involved in the export of mRNAs to the cytoplasm through the nuclear pores. Through the acetylation of histones, affects the assembly of nucleosomes at immunoglobulin variable region genes and promotes the recruitment and positioning of transcription complex to favor DNA cytosine deaminase AICDA/AID targeting, hence promoting somatic hypermutations.</text>
</comment>
<dbReference type="SMART" id="SM00360">
    <property type="entry name" value="RRM"/>
    <property type="match status" value="1"/>
</dbReference>
<dbReference type="InterPro" id="IPR035979">
    <property type="entry name" value="RBD_domain_sf"/>
</dbReference>
<keyword evidence="7" id="KW-0158">Chromosome</keyword>
<evidence type="ECO:0000256" key="11">
    <source>
        <dbReference type="ARBA" id="ARBA00022679"/>
    </source>
</evidence>
<dbReference type="Gene3D" id="6.10.250.1340">
    <property type="match status" value="1"/>
</dbReference>
<feature type="compositionally biased region" description="Polar residues" evidence="26">
    <location>
        <begin position="121"/>
        <end position="139"/>
    </location>
</feature>
<evidence type="ECO:0000256" key="7">
    <source>
        <dbReference type="ARBA" id="ARBA00022454"/>
    </source>
</evidence>
<evidence type="ECO:0000256" key="1">
    <source>
        <dbReference type="ARBA" id="ARBA00004286"/>
    </source>
</evidence>
<dbReference type="PROSITE" id="PS50250">
    <property type="entry name" value="PCI"/>
    <property type="match status" value="1"/>
</dbReference>
<evidence type="ECO:0000256" key="24">
    <source>
        <dbReference type="ARBA" id="ARBA00069544"/>
    </source>
</evidence>
<proteinExistence type="inferred from homology"/>
<evidence type="ECO:0000256" key="3">
    <source>
        <dbReference type="ARBA" id="ARBA00004567"/>
    </source>
</evidence>
<evidence type="ECO:0000256" key="26">
    <source>
        <dbReference type="SAM" id="MobiDB-lite"/>
    </source>
</evidence>
<sequence length="2128" mass="233539">MNPNSLFGSSQGGAFQAPSNTAKTSLFQSFGQQSSTSQPQSMGFFQSAPFGQSSTFNQPSTLGNNNIFGQAPAFGQGSLFGQASTQPSTQPTMSQAPAFGQPSVGQSSSGFSGGSTPAFGQTSGSSQSSLFGQAPSFGQPSAFGQPPGFGQSTSGFGLSAGISKTVSGSTTTSGPSQPMSFGPSLFGQPLSTSATSSTFGTAQSVTQSRGFGSSEFSFKPSTEAVFKPIFSASPEPANPQATSGSSQLFGSSAPQTSSSAMESSTTTTTTTTTTGFSLLSGAKTGLLGFSFSQPAAAPSIAVQSNPLTTDNSSGSTSTLQFTFSQPAAPSSTNTKAATTQPTTPSSFSFSAKVLQPQTAPLFEGTSFGQTSAFGDPKIKALMSTEEKGADQESTGDVNIFARMSKSTKRKEDPVAPSASSENPVKEDVRAGVDAPRHPPKRALLRFRGPVAGLFGRAMSGLMKNTANPVRREIVNEGQQQASEWKDPKKEDSQGQGDHRSATPPRALVPTREVLEKAEETDSAKAPGAEPETPTPTRRTLRKESSDSLGGLSPTDCTAIQCKNVPPALNKKDVIEKHFGRFGKVRRVFCRPNKDLAIVHFQDHASAAKAKKKGKVLRRHQLLLFWHKKKQSPGETGRRPPAGQEAAQADSQDPEPTAAASPLRRPALRAPAVSSTVTFSRSSPVKKPSMVKALQFESEPQQEVSTEPQTSERPVPSSLLHLIGQVAETAEEKYRLLEQRDKILRQGRLKRTDLDMSKVFVGTCPDMCPEKERYMRETRKQLSCFEVIPNTEMVDHKAAIKEYSRSSADQEEPLPHELRPLPVLSMTMDYLVTQIMDQGHDNYRDWYDFVWNRTRGIRKDITQQRLCCPQTVSLIEKCTRFHVHCAHHLCEEPMMSFDAKINNENMTKCLQSLKEMYQDLATRQIYCPCEAEFRQYNVLLKLNDGDILREVQQFRDEVRNSAEVKFAVQAFAALNSNNFVRFFKLVKEASYLASCLLHRYFNQVRAKALRTLNIAYTVSSHRSTTFPLEDMVRMLMFRNATEAADYIQQYGLNVNDGMVELSRTAYQEPELSLSQKRSDAILGKKVVLIGEVVNGGSLPSPPHHTPVCSFDSQSKYSGEVPLSEPASSSFKGPAYAPKMEVKVEPMVESRPQIKPAKLLAEPRLFGEPQASPEPARPAVADETGEPSESSSSLTVPAETVPLFEPIIKPPSPPPKPVYSDEDILAELDSVVADVVAAAVSEVASDGANYAAIALAESSVQVESVVNEVMTQMLQEISCAEVKLEQERVAEEKRKLEEARRRQEREAFLNQFSLSLCTEIIQEVLDESIQETASSEITEAVNEKAERVARCTEQVCTSLVTDTVDGEIALLVDEILEVELQRIHNYIKRWRDVVAVRRQLKRQMRGFPAAPCCVDPRFKLKALAPSAPSQPSMTDLARGLVNLGNSGTLSLSSTRLLKMRREAIHQIRVHYYYQKLLEESVWAPLDLPALVAENIPNPPDRIFWKAALLLPSDHESVASLADKVLSDWLEVKLGGDSSGSEVMEEQPDGTLQTLCVANTLQENGQRTHKVHISIKVSHGPLTEDTLSKVEERCELQGTGALIMLLPALPVPEPGHEEQDVPLLSALLQLKQLQQASAWHCPLPLVILVPGPDGGSCDSQKLEEALMLQKLVDDGLISQYMFFYVPETTSDLQGSEQLVQAMRWLLARAPPHISLSCQTLVQLVEAGLSREFSTRLCAHRQERAAAGLPSQDPTPVVRLYNAVLAHLADVVTSPDLSKLSWPPEEFCLPDVPDSLPYLGWNSAQHLAWLHKAILSLQLPEFKLPATTTSWSELCSSISHYAAQIPVSHLSQPLLMSRLENLLERFRLLNQHGQSRRAARTLFNWDDDDKNEGPAFYQIPWDDILVLCIDHKLKDWQVPGPPVCEDAVTEDKDILVFFLPESLKNFQPPEAWTQAVRQTHREKQQEKEGANASSCGPSTSLSLRQRLLPSLVEPREAPAAPLDITHTPTPQQLLAHQLLQSLEEERAQSQRSMKQFQRWLDDDPLDHFSMPLFMPSSTLLSMPTTITTKSRGPPVTQEVEPDEPLEKADGLKTRPMSMAQRLKDLERQILASQEEELACRLKLSGLLSIVDD</sequence>
<feature type="compositionally biased region" description="Polar residues" evidence="26">
    <location>
        <begin position="306"/>
        <end position="330"/>
    </location>
</feature>
<dbReference type="GO" id="GO:0061733">
    <property type="term" value="F:protein-lysine-acetyltransferase activity"/>
    <property type="evidence" value="ECO:0007669"/>
    <property type="project" value="UniProtKB-EC"/>
</dbReference>
<feature type="coiled-coil region" evidence="25">
    <location>
        <begin position="1277"/>
        <end position="1304"/>
    </location>
</feature>
<feature type="compositionally biased region" description="Low complexity" evidence="26">
    <location>
        <begin position="251"/>
        <end position="274"/>
    </location>
</feature>
<feature type="compositionally biased region" description="Polar residues" evidence="26">
    <location>
        <begin position="697"/>
        <end position="711"/>
    </location>
</feature>
<feature type="region of interest" description="Disordered" evidence="26">
    <location>
        <begin position="25"/>
        <end position="198"/>
    </location>
</feature>
<feature type="compositionally biased region" description="Polar residues" evidence="26">
    <location>
        <begin position="239"/>
        <end position="250"/>
    </location>
</feature>
<evidence type="ECO:0000256" key="14">
    <source>
        <dbReference type="ARBA" id="ARBA00022927"/>
    </source>
</evidence>
<keyword evidence="29" id="KW-1185">Reference proteome</keyword>
<dbReference type="InterPro" id="IPR031907">
    <property type="entry name" value="MCM3AP_GANP"/>
</dbReference>
<dbReference type="Proteomes" id="UP000472263">
    <property type="component" value="Chromosome 21"/>
</dbReference>
<dbReference type="GO" id="GO:0070390">
    <property type="term" value="C:transcription export complex 2"/>
    <property type="evidence" value="ECO:0007669"/>
    <property type="project" value="TreeGrafter"/>
</dbReference>
<evidence type="ECO:0000256" key="23">
    <source>
        <dbReference type="ARBA" id="ARBA00055631"/>
    </source>
</evidence>
<keyword evidence="20" id="KW-0012">Acyltransferase</keyword>
<dbReference type="GO" id="GO:0005654">
    <property type="term" value="C:nucleoplasm"/>
    <property type="evidence" value="ECO:0007669"/>
    <property type="project" value="UniProtKB-SubCell"/>
</dbReference>
<feature type="region of interest" description="Disordered" evidence="26">
    <location>
        <begin position="231"/>
        <end position="275"/>
    </location>
</feature>
<dbReference type="EC" id="2.3.1.48" evidence="5"/>
<evidence type="ECO:0000256" key="6">
    <source>
        <dbReference type="ARBA" id="ARBA00022448"/>
    </source>
</evidence>
<keyword evidence="11" id="KW-0808">Transferase</keyword>
<dbReference type="RefSeq" id="XP_029937437.1">
    <property type="nucleotide sequence ID" value="XM_030081577.1"/>
</dbReference>
<evidence type="ECO:0000256" key="5">
    <source>
        <dbReference type="ARBA" id="ARBA00013184"/>
    </source>
</evidence>
<evidence type="ECO:0000256" key="18">
    <source>
        <dbReference type="ARBA" id="ARBA00023132"/>
    </source>
</evidence>
<feature type="compositionally biased region" description="Basic and acidic residues" evidence="26">
    <location>
        <begin position="512"/>
        <end position="522"/>
    </location>
</feature>
<evidence type="ECO:0000256" key="19">
    <source>
        <dbReference type="ARBA" id="ARBA00023242"/>
    </source>
</evidence>
<feature type="compositionally biased region" description="Polar residues" evidence="26">
    <location>
        <begin position="79"/>
        <end position="95"/>
    </location>
</feature>
<dbReference type="Ensembl" id="ENSMMDT00005048727.1">
    <property type="protein sequence ID" value="ENSMMDP00005047780.1"/>
    <property type="gene ID" value="ENSMMDG00005021757.1"/>
</dbReference>
<feature type="compositionally biased region" description="Polar residues" evidence="26">
    <location>
        <begin position="49"/>
        <end position="68"/>
    </location>
</feature>
<name>A0A667ZYV2_9TELE</name>
<reference evidence="28" key="1">
    <citation type="submission" date="2019-06" db="EMBL/GenBank/DDBJ databases">
        <authorList>
            <consortium name="Wellcome Sanger Institute Data Sharing"/>
        </authorList>
    </citation>
    <scope>NUCLEOTIDE SEQUENCE [LARGE SCALE GENOMIC DNA]</scope>
</reference>
<evidence type="ECO:0000259" key="27">
    <source>
        <dbReference type="PROSITE" id="PS50250"/>
    </source>
</evidence>
<dbReference type="Gene3D" id="1.25.40.990">
    <property type="match status" value="1"/>
</dbReference>
<feature type="compositionally biased region" description="Low complexity" evidence="26">
    <location>
        <begin position="657"/>
        <end position="674"/>
    </location>
</feature>
<feature type="compositionally biased region" description="Low complexity" evidence="26">
    <location>
        <begin position="100"/>
        <end position="120"/>
    </location>
</feature>
<evidence type="ECO:0000256" key="9">
    <source>
        <dbReference type="ARBA" id="ARBA00022490"/>
    </source>
</evidence>
<reference evidence="28" key="2">
    <citation type="submission" date="2025-08" db="UniProtKB">
        <authorList>
            <consortium name="Ensembl"/>
        </authorList>
    </citation>
    <scope>IDENTIFICATION</scope>
</reference>
<dbReference type="OrthoDB" id="21502at2759"/>
<keyword evidence="9" id="KW-0963">Cytoplasm</keyword>
<evidence type="ECO:0000256" key="8">
    <source>
        <dbReference type="ARBA" id="ARBA00022481"/>
    </source>
</evidence>
<evidence type="ECO:0000313" key="29">
    <source>
        <dbReference type="Proteomes" id="UP000472263"/>
    </source>
</evidence>
<keyword evidence="8" id="KW-0488">Methylation</keyword>
<protein>
    <recommendedName>
        <fullName evidence="24">Germinal-center associated nuclear protein</fullName>
        <ecNumber evidence="5">2.3.1.48</ecNumber>
    </recommendedName>
</protein>
<feature type="region of interest" description="Disordered" evidence="26">
    <location>
        <begin position="404"/>
        <end position="440"/>
    </location>
</feature>
<dbReference type="InterPro" id="IPR045107">
    <property type="entry name" value="SAC3/GANP/THP3"/>
</dbReference>
<dbReference type="Gene3D" id="3.30.70.330">
    <property type="match status" value="1"/>
</dbReference>
<feature type="region of interest" description="Disordered" evidence="26">
    <location>
        <begin position="1097"/>
        <end position="1132"/>
    </location>
</feature>
<dbReference type="InParanoid" id="A0A667ZYV2"/>
<feature type="region of interest" description="Disordered" evidence="26">
    <location>
        <begin position="476"/>
        <end position="556"/>
    </location>
</feature>
<feature type="region of interest" description="Disordered" evidence="26">
    <location>
        <begin position="306"/>
        <end position="347"/>
    </location>
</feature>
<evidence type="ECO:0000256" key="12">
    <source>
        <dbReference type="ARBA" id="ARBA00022816"/>
    </source>
</evidence>
<evidence type="ECO:0000256" key="4">
    <source>
        <dbReference type="ARBA" id="ARBA00004642"/>
    </source>
</evidence>
<comment type="catalytic activity">
    <reaction evidence="22">
        <text>L-lysyl-[histone] + acetyl-CoA = N(6)-acetyl-L-lysyl-[histone] + CoA + H(+)</text>
        <dbReference type="Rhea" id="RHEA:21992"/>
        <dbReference type="Rhea" id="RHEA-COMP:9845"/>
        <dbReference type="Rhea" id="RHEA-COMP:11338"/>
        <dbReference type="ChEBI" id="CHEBI:15378"/>
        <dbReference type="ChEBI" id="CHEBI:29969"/>
        <dbReference type="ChEBI" id="CHEBI:57287"/>
        <dbReference type="ChEBI" id="CHEBI:57288"/>
        <dbReference type="ChEBI" id="CHEBI:61930"/>
        <dbReference type="EC" id="2.3.1.48"/>
    </reaction>
    <physiologicalReaction direction="left-to-right" evidence="22">
        <dbReference type="Rhea" id="RHEA:21993"/>
    </physiologicalReaction>
</comment>
<dbReference type="FunCoup" id="A0A667ZYV2">
    <property type="interactions" value="2199"/>
</dbReference>
<keyword evidence="15" id="KW-0007">Acetylation</keyword>
<feature type="region of interest" description="Disordered" evidence="26">
    <location>
        <begin position="2062"/>
        <end position="2085"/>
    </location>
</feature>
<keyword evidence="16" id="KW-0811">Translocation</keyword>
<dbReference type="InterPro" id="IPR012677">
    <property type="entry name" value="Nucleotide-bd_a/b_plait_sf"/>
</dbReference>
<dbReference type="CTD" id="8888"/>
<dbReference type="InterPro" id="IPR031910">
    <property type="entry name" value="GANP_CID_dom"/>
</dbReference>
<evidence type="ECO:0000256" key="13">
    <source>
        <dbReference type="ARBA" id="ARBA00022859"/>
    </source>
</evidence>
<dbReference type="InterPro" id="IPR000717">
    <property type="entry name" value="PCI_dom"/>
</dbReference>
<evidence type="ECO:0000256" key="2">
    <source>
        <dbReference type="ARBA" id="ARBA00004496"/>
    </source>
</evidence>
<feature type="region of interest" description="Disordered" evidence="26">
    <location>
        <begin position="1"/>
        <end position="20"/>
    </location>
</feature>
<keyword evidence="18" id="KW-0906">Nuclear pore complex</keyword>